<organism evidence="8 9">
    <name type="scientific">Ciona savignyi</name>
    <name type="common">Pacific transparent sea squirt</name>
    <dbReference type="NCBI Taxonomy" id="51511"/>
    <lineage>
        <taxon>Eukaryota</taxon>
        <taxon>Metazoa</taxon>
        <taxon>Chordata</taxon>
        <taxon>Tunicata</taxon>
        <taxon>Ascidiacea</taxon>
        <taxon>Phlebobranchia</taxon>
        <taxon>Cionidae</taxon>
        <taxon>Ciona</taxon>
    </lineage>
</organism>
<dbReference type="SMART" id="SM00425">
    <property type="entry name" value="TBOX"/>
    <property type="match status" value="1"/>
</dbReference>
<feature type="region of interest" description="Disordered" evidence="6">
    <location>
        <begin position="540"/>
        <end position="573"/>
    </location>
</feature>
<dbReference type="CDD" id="cd00182">
    <property type="entry name" value="T-box"/>
    <property type="match status" value="1"/>
</dbReference>
<feature type="region of interest" description="Disordered" evidence="6">
    <location>
        <begin position="708"/>
        <end position="738"/>
    </location>
</feature>
<evidence type="ECO:0000256" key="6">
    <source>
        <dbReference type="SAM" id="MobiDB-lite"/>
    </source>
</evidence>
<dbReference type="GeneTree" id="ENSGT00940000168440"/>
<protein>
    <recommendedName>
        <fullName evidence="7">T-box domain-containing protein</fullName>
    </recommendedName>
</protein>
<dbReference type="OMA" id="DWELECM"/>
<dbReference type="PROSITE" id="PS50252">
    <property type="entry name" value="TBOX_3"/>
    <property type="match status" value="1"/>
</dbReference>
<evidence type="ECO:0000256" key="3">
    <source>
        <dbReference type="ARBA" id="ARBA00023163"/>
    </source>
</evidence>
<keyword evidence="3" id="KW-0804">Transcription</keyword>
<keyword evidence="4 5" id="KW-0539">Nucleus</keyword>
<dbReference type="PANTHER" id="PTHR11267">
    <property type="entry name" value="T-BOX PROTEIN-RELATED"/>
    <property type="match status" value="1"/>
</dbReference>
<dbReference type="Gene3D" id="2.60.40.820">
    <property type="entry name" value="Transcription factor, T-box"/>
    <property type="match status" value="1"/>
</dbReference>
<dbReference type="GO" id="GO:0000978">
    <property type="term" value="F:RNA polymerase II cis-regulatory region sequence-specific DNA binding"/>
    <property type="evidence" value="ECO:0007669"/>
    <property type="project" value="InterPro"/>
</dbReference>
<reference evidence="8" key="3">
    <citation type="submission" date="2025-09" db="UniProtKB">
        <authorList>
            <consortium name="Ensembl"/>
        </authorList>
    </citation>
    <scope>IDENTIFICATION</scope>
</reference>
<dbReference type="InterPro" id="IPR046360">
    <property type="entry name" value="T-box_DNA-bd"/>
</dbReference>
<dbReference type="InParanoid" id="H2YCZ9"/>
<accession>H2YCZ9</accession>
<feature type="compositionally biased region" description="Polar residues" evidence="6">
    <location>
        <begin position="715"/>
        <end position="729"/>
    </location>
</feature>
<comment type="caution">
    <text evidence="5">Lacks conserved residue(s) required for the propagation of feature annotation.</text>
</comment>
<feature type="compositionally biased region" description="Polar residues" evidence="6">
    <location>
        <begin position="109"/>
        <end position="160"/>
    </location>
</feature>
<dbReference type="STRING" id="51511.ENSCSAVP00000003197"/>
<keyword evidence="1" id="KW-0805">Transcription regulation</keyword>
<dbReference type="InterPro" id="IPR036960">
    <property type="entry name" value="T-box_sf"/>
</dbReference>
<evidence type="ECO:0000256" key="2">
    <source>
        <dbReference type="ARBA" id="ARBA00023125"/>
    </source>
</evidence>
<dbReference type="InterPro" id="IPR001699">
    <property type="entry name" value="TF_T-box"/>
</dbReference>
<dbReference type="GO" id="GO:0001708">
    <property type="term" value="P:cell fate specification"/>
    <property type="evidence" value="ECO:0007669"/>
    <property type="project" value="TreeGrafter"/>
</dbReference>
<dbReference type="InterPro" id="IPR008967">
    <property type="entry name" value="p53-like_TF_DNA-bd_sf"/>
</dbReference>
<reference evidence="9" key="1">
    <citation type="submission" date="2003-08" db="EMBL/GenBank/DDBJ databases">
        <authorList>
            <person name="Birren B."/>
            <person name="Nusbaum C."/>
            <person name="Abebe A."/>
            <person name="Abouelleil A."/>
            <person name="Adekoya E."/>
            <person name="Ait-zahra M."/>
            <person name="Allen N."/>
            <person name="Allen T."/>
            <person name="An P."/>
            <person name="Anderson M."/>
            <person name="Anderson S."/>
            <person name="Arachchi H."/>
            <person name="Armbruster J."/>
            <person name="Bachantsang P."/>
            <person name="Baldwin J."/>
            <person name="Barry A."/>
            <person name="Bayul T."/>
            <person name="Blitshsteyn B."/>
            <person name="Bloom T."/>
            <person name="Blye J."/>
            <person name="Boguslavskiy L."/>
            <person name="Borowsky M."/>
            <person name="Boukhgalter B."/>
            <person name="Brunache A."/>
            <person name="Butler J."/>
            <person name="Calixte N."/>
            <person name="Calvo S."/>
            <person name="Camarata J."/>
            <person name="Campo K."/>
            <person name="Chang J."/>
            <person name="Cheshatsang Y."/>
            <person name="Citroen M."/>
            <person name="Collymore A."/>
            <person name="Considine T."/>
            <person name="Cook A."/>
            <person name="Cooke P."/>
            <person name="Corum B."/>
            <person name="Cuomo C."/>
            <person name="David R."/>
            <person name="Dawoe T."/>
            <person name="Degray S."/>
            <person name="Dodge S."/>
            <person name="Dooley K."/>
            <person name="Dorje P."/>
            <person name="Dorjee K."/>
            <person name="Dorris L."/>
            <person name="Duffey N."/>
            <person name="Dupes A."/>
            <person name="Elkins T."/>
            <person name="Engels R."/>
            <person name="Erickson J."/>
            <person name="Farina A."/>
            <person name="Faro S."/>
            <person name="Ferreira P."/>
            <person name="Fischer H."/>
            <person name="Fitzgerald M."/>
            <person name="Foley K."/>
            <person name="Gage D."/>
            <person name="Galagan J."/>
            <person name="Gearin G."/>
            <person name="Gnerre S."/>
            <person name="Gnirke A."/>
            <person name="Goyette A."/>
            <person name="Graham J."/>
            <person name="Grandbois E."/>
            <person name="Gyaltsen K."/>
            <person name="Hafez N."/>
            <person name="Hagopian D."/>
            <person name="Hagos B."/>
            <person name="Hall J."/>
            <person name="Hatcher B."/>
            <person name="Heller A."/>
            <person name="Higgins H."/>
            <person name="Honan T."/>
            <person name="Horn A."/>
            <person name="Houde N."/>
            <person name="Hughes L."/>
            <person name="Hulme W."/>
            <person name="Husby E."/>
            <person name="Iliev I."/>
            <person name="Jaffe D."/>
            <person name="Jones C."/>
            <person name="Kamal M."/>
            <person name="Kamat A."/>
            <person name="Kamvysselis M."/>
            <person name="Karlsson E."/>
            <person name="Kells C."/>
            <person name="Kieu A."/>
            <person name="Kisner P."/>
            <person name="Kodira C."/>
            <person name="Kulbokas E."/>
            <person name="Labutti K."/>
            <person name="Lama D."/>
            <person name="Landers T."/>
            <person name="Leger J."/>
            <person name="Levine S."/>
            <person name="Lewis D."/>
            <person name="Lewis T."/>
            <person name="Lindblad-toh K."/>
            <person name="Liu X."/>
            <person name="Lokyitsang T."/>
            <person name="Lokyitsang Y."/>
            <person name="Lucien O."/>
            <person name="Lui A."/>
            <person name="Ma L.J."/>
            <person name="Mabbitt R."/>
            <person name="Macdonald J."/>
            <person name="Maclean C."/>
            <person name="Major J."/>
            <person name="Manning J."/>
            <person name="Marabella R."/>
            <person name="Maru K."/>
            <person name="Matthews C."/>
            <person name="Mauceli E."/>
            <person name="Mccarthy M."/>
            <person name="Mcdonough S."/>
            <person name="Mcghee T."/>
            <person name="Meldrim J."/>
            <person name="Meneus L."/>
            <person name="Mesirov J."/>
            <person name="Mihalev A."/>
            <person name="Mihova T."/>
            <person name="Mikkelsen T."/>
            <person name="Mlenga V."/>
            <person name="Moru K."/>
            <person name="Mozes J."/>
            <person name="Mulrain L."/>
            <person name="Munson G."/>
            <person name="Naylor J."/>
            <person name="Newes C."/>
            <person name="Nguyen C."/>
            <person name="Nguyen N."/>
            <person name="Nguyen T."/>
            <person name="Nicol R."/>
            <person name="Nielsen C."/>
            <person name="Nizzari M."/>
            <person name="Norbu C."/>
            <person name="Norbu N."/>
            <person name="O'donnell P."/>
            <person name="Okoawo O."/>
            <person name="O'leary S."/>
            <person name="Omotosho B."/>
            <person name="O'neill K."/>
            <person name="Osman S."/>
            <person name="Parker S."/>
            <person name="Perrin D."/>
            <person name="Phunkhang P."/>
            <person name="Piqani B."/>
            <person name="Purcell S."/>
            <person name="Rachupka T."/>
            <person name="Ramasamy U."/>
            <person name="Rameau R."/>
            <person name="Ray V."/>
            <person name="Raymond C."/>
            <person name="Retta R."/>
            <person name="Richardson S."/>
            <person name="Rise C."/>
            <person name="Rodriguez J."/>
            <person name="Rogers J."/>
            <person name="Rogov P."/>
            <person name="Rutman M."/>
            <person name="Schupbach R."/>
            <person name="Seaman C."/>
            <person name="Settipalli S."/>
            <person name="Sharpe T."/>
            <person name="Sheridan J."/>
            <person name="Sherpa N."/>
            <person name="Shi J."/>
            <person name="Smirnov S."/>
            <person name="Smith C."/>
            <person name="Sougnez C."/>
            <person name="Spencer B."/>
            <person name="Stalker J."/>
            <person name="Stange-thomann N."/>
            <person name="Stavropoulos S."/>
            <person name="Stetson K."/>
            <person name="Stone C."/>
            <person name="Stone S."/>
            <person name="Stubbs M."/>
            <person name="Talamas J."/>
            <person name="Tchuinga P."/>
            <person name="Tenzing P."/>
            <person name="Tesfaye S."/>
            <person name="Theodore J."/>
            <person name="Thoulutsang Y."/>
            <person name="Topham K."/>
            <person name="Towey S."/>
            <person name="Tsamla T."/>
            <person name="Tsomo N."/>
            <person name="Vallee D."/>
            <person name="Vassiliev H."/>
            <person name="Venkataraman V."/>
            <person name="Vinson J."/>
            <person name="Vo A."/>
            <person name="Wade C."/>
            <person name="Wang S."/>
            <person name="Wangchuk T."/>
            <person name="Wangdi T."/>
            <person name="Whittaker C."/>
            <person name="Wilkinson J."/>
            <person name="Wu Y."/>
            <person name="Wyman D."/>
            <person name="Yadav S."/>
            <person name="Yang S."/>
            <person name="Yang X."/>
            <person name="Yeager S."/>
            <person name="Yee E."/>
            <person name="Young G."/>
            <person name="Zainoun J."/>
            <person name="Zembeck L."/>
            <person name="Zimmer A."/>
            <person name="Zody M."/>
            <person name="Lander E."/>
        </authorList>
    </citation>
    <scope>NUCLEOTIDE SEQUENCE [LARGE SCALE GENOMIC DNA]</scope>
</reference>
<dbReference type="PANTHER" id="PTHR11267:SF199">
    <property type="entry name" value="T-BOX PROTEIN 36-RELATED"/>
    <property type="match status" value="1"/>
</dbReference>
<dbReference type="eggNOG" id="KOG3585">
    <property type="taxonomic scope" value="Eukaryota"/>
</dbReference>
<evidence type="ECO:0000256" key="1">
    <source>
        <dbReference type="ARBA" id="ARBA00023015"/>
    </source>
</evidence>
<evidence type="ECO:0000256" key="5">
    <source>
        <dbReference type="PROSITE-ProRule" id="PRU00201"/>
    </source>
</evidence>
<feature type="compositionally biased region" description="Low complexity" evidence="6">
    <location>
        <begin position="459"/>
        <end position="481"/>
    </location>
</feature>
<feature type="domain" description="T-box" evidence="7">
    <location>
        <begin position="267"/>
        <end position="451"/>
    </location>
</feature>
<proteinExistence type="predicted"/>
<dbReference type="Pfam" id="PF00907">
    <property type="entry name" value="T-box"/>
    <property type="match status" value="1"/>
</dbReference>
<name>H2YCZ9_CIOSA</name>
<dbReference type="Proteomes" id="UP000007875">
    <property type="component" value="Unassembled WGS sequence"/>
</dbReference>
<dbReference type="GO" id="GO:0000981">
    <property type="term" value="F:DNA-binding transcription factor activity, RNA polymerase II-specific"/>
    <property type="evidence" value="ECO:0007669"/>
    <property type="project" value="TreeGrafter"/>
</dbReference>
<feature type="region of interest" description="Disordered" evidence="6">
    <location>
        <begin position="453"/>
        <end position="504"/>
    </location>
</feature>
<dbReference type="PRINTS" id="PR00937">
    <property type="entry name" value="TBOX"/>
</dbReference>
<keyword evidence="2 5" id="KW-0238">DNA-binding</keyword>
<evidence type="ECO:0000259" key="7">
    <source>
        <dbReference type="PROSITE" id="PS50252"/>
    </source>
</evidence>
<evidence type="ECO:0000313" key="9">
    <source>
        <dbReference type="Proteomes" id="UP000007875"/>
    </source>
</evidence>
<keyword evidence="9" id="KW-1185">Reference proteome</keyword>
<dbReference type="SUPFAM" id="SSF49417">
    <property type="entry name" value="p53-like transcription factors"/>
    <property type="match status" value="1"/>
</dbReference>
<feature type="region of interest" description="Disordered" evidence="6">
    <location>
        <begin position="109"/>
        <end position="162"/>
    </location>
</feature>
<dbReference type="Ensembl" id="ENSCSAVT00000003246.1">
    <property type="protein sequence ID" value="ENSCSAVP00000003197.1"/>
    <property type="gene ID" value="ENSCSAVG00000001901.1"/>
</dbReference>
<comment type="subcellular location">
    <subcellularLocation>
        <location evidence="5">Nucleus</location>
    </subcellularLocation>
</comment>
<dbReference type="HOGENOM" id="CLU_347468_0_0_1"/>
<evidence type="ECO:0000256" key="4">
    <source>
        <dbReference type="ARBA" id="ARBA00023242"/>
    </source>
</evidence>
<dbReference type="AlphaFoldDB" id="H2YCZ9"/>
<evidence type="ECO:0000313" key="8">
    <source>
        <dbReference type="Ensembl" id="ENSCSAVP00000003197.1"/>
    </source>
</evidence>
<dbReference type="GO" id="GO:0005634">
    <property type="term" value="C:nucleus"/>
    <property type="evidence" value="ECO:0007669"/>
    <property type="project" value="UniProtKB-SubCell"/>
</dbReference>
<reference evidence="8" key="2">
    <citation type="submission" date="2025-08" db="UniProtKB">
        <authorList>
            <consortium name="Ensembl"/>
        </authorList>
    </citation>
    <scope>IDENTIFICATION</scope>
</reference>
<sequence>MAYSEVQFPGQHCAVGGQQFQGNLQYFGAMAPNYQGMGQHHKPWPVNQDFNANENYQPQNFMRQMQPSPNGPTQMWNTNQRCDVPVYNPHPMTPMISNVNYQQHGYSRQRVNSATSDGCPTPQPNHWMSQQSPTMWSPSGMSNQSRSRPASLSDAGQLTPDNYYQTQNHQYQMNQQRSNQPYQPPYNGPPGMGASYMGAVSPASSNPNSPPLLPMLQSRSMQANPIMMSHRQPPTPVNIPNPPPQTSTAKVQGSDWELECMGVTIKLASADLWKHFENVTTEMVISKHGRRMFPVLEYDVNGLNPGKLYNIFIDFVLANNYVWKYVDQKWQATGLASTEEPGFHPGQRVYLHPDSPALGDVWNKKGAGFGKMKLSNHLHDEKEKIITLRTLHKYQPRLHIVEVDHRNPTLQSNLRTFVLPKTTFMTVTLYHDTDVAQLKINLNPFARSFRDKAVCTKPSDPGNSSSNSSSMSQTSSPLTSSDDIDTSGIPESHESDPVGHNPSEIIKVENPVQSIDIEKAKRFLNKQLSVMSQLVQKSEELERNSNVNKNVDSKPRQVIEIPDPTEGDSPGESLEELLKPQTVHHFAPPSEEAKSEKKNQSNVPASLADYQLLNVDRCFPPNAVAPLSDRLPFDPASLKRDEQNQDNQSVLPTFFDCTYYREQAGASMIKNEVKTEPSTSNPSDLPIIYVPSPNNASTTNDVITTSLPPVDVGATSHSSPITYPSSPTRSEMAPFTPLPTLSPNCLRNMLLGDDSTEIFASSSKRKHQDDDDDDDVFFNSPGEFEFLASHPKRGCYYGA</sequence>
<dbReference type="GO" id="GO:0000785">
    <property type="term" value="C:chromatin"/>
    <property type="evidence" value="ECO:0007669"/>
    <property type="project" value="TreeGrafter"/>
</dbReference>
<dbReference type="GO" id="GO:0045893">
    <property type="term" value="P:positive regulation of DNA-templated transcription"/>
    <property type="evidence" value="ECO:0007669"/>
    <property type="project" value="InterPro"/>
</dbReference>